<dbReference type="SMART" id="SM01126">
    <property type="entry name" value="DDE_Tnp_IS1595"/>
    <property type="match status" value="1"/>
</dbReference>
<evidence type="ECO:0000313" key="3">
    <source>
        <dbReference type="EMBL" id="CAL6068218.1"/>
    </source>
</evidence>
<keyword evidence="4" id="KW-1185">Reference proteome</keyword>
<dbReference type="Pfam" id="PF12762">
    <property type="entry name" value="DDE_Tnp_IS1595"/>
    <property type="match status" value="1"/>
</dbReference>
<dbReference type="Proteomes" id="UP001642409">
    <property type="component" value="Unassembled WGS sequence"/>
</dbReference>
<dbReference type="InterPro" id="IPR053164">
    <property type="entry name" value="IS1016-like_transposase"/>
</dbReference>
<name>A0AA86NF69_9EUKA</name>
<comment type="caution">
    <text evidence="2">The sequence shown here is derived from an EMBL/GenBank/DDBJ whole genome shotgun (WGS) entry which is preliminary data.</text>
</comment>
<dbReference type="NCBIfam" id="NF033547">
    <property type="entry name" value="transpos_IS1595"/>
    <property type="match status" value="1"/>
</dbReference>
<evidence type="ECO:0000313" key="2">
    <source>
        <dbReference type="EMBL" id="CAI9918499.1"/>
    </source>
</evidence>
<evidence type="ECO:0000259" key="1">
    <source>
        <dbReference type="SMART" id="SM01126"/>
    </source>
</evidence>
<reference evidence="2" key="1">
    <citation type="submission" date="2023-06" db="EMBL/GenBank/DDBJ databases">
        <authorList>
            <person name="Kurt Z."/>
        </authorList>
    </citation>
    <scope>NUCLEOTIDE SEQUENCE</scope>
</reference>
<proteinExistence type="predicted"/>
<organism evidence="2">
    <name type="scientific">Hexamita inflata</name>
    <dbReference type="NCBI Taxonomy" id="28002"/>
    <lineage>
        <taxon>Eukaryota</taxon>
        <taxon>Metamonada</taxon>
        <taxon>Diplomonadida</taxon>
        <taxon>Hexamitidae</taxon>
        <taxon>Hexamitinae</taxon>
        <taxon>Hexamita</taxon>
    </lineage>
</organism>
<dbReference type="InterPro" id="IPR024445">
    <property type="entry name" value="Tnp_ISXO2-like"/>
</dbReference>
<dbReference type="PANTHER" id="PTHR47163">
    <property type="entry name" value="DDE_TNP_IS1595 DOMAIN-CONTAINING PROTEIN"/>
    <property type="match status" value="1"/>
</dbReference>
<feature type="domain" description="ISXO2-like transposase" evidence="1">
    <location>
        <begin position="129"/>
        <end position="281"/>
    </location>
</feature>
<evidence type="ECO:0000313" key="4">
    <source>
        <dbReference type="Proteomes" id="UP001642409"/>
    </source>
</evidence>
<dbReference type="PANTHER" id="PTHR47163:SF2">
    <property type="entry name" value="SI:DKEY-17M8.2"/>
    <property type="match status" value="1"/>
</dbReference>
<accession>A0AA86NF69</accession>
<dbReference type="EMBL" id="CATOUU010000158">
    <property type="protein sequence ID" value="CAI9918499.1"/>
    <property type="molecule type" value="Genomic_DNA"/>
</dbReference>
<dbReference type="EMBL" id="CAXDID020000271">
    <property type="protein sequence ID" value="CAL6068218.1"/>
    <property type="molecule type" value="Genomic_DNA"/>
</dbReference>
<protein>
    <submittedName>
        <fullName evidence="2">Transposase</fullName>
    </submittedName>
</protein>
<sequence>MDKQQRSSLIKDFVMKMSIQEFITYAQDRQWIPTVFKCEICHNFCAQQKNKLSYIWYCKQCPKQYSILYGTYFYNSKFDIRLLSLIAIFCVSELTVHQVARLLPVSERNIYGYFHQIRQAIIASQLVQLLEGEVEIDESLFARHKYHVGRHRKTMQIWVLGLKQRDSDACRFFVVGNTRTEAVLLPLIKSCVKNQSVIYSDKWRAYFNLQSHNSYVHYTVNHSIQFVNRALMPQNILIHTQGIESTWNAAKMHFRMMRGCHKENIQEYLNYYSVLKQKHRNVEDLLDIGLNFNNYYYEDVTQDIVTNQTQ</sequence>
<dbReference type="AlphaFoldDB" id="A0AA86NF69"/>
<gene>
    <name evidence="3" type="ORF">HINF_LOCUS53397</name>
    <name evidence="2" type="ORF">HINF_LOCUS6144</name>
</gene>
<reference evidence="3 4" key="2">
    <citation type="submission" date="2024-07" db="EMBL/GenBank/DDBJ databases">
        <authorList>
            <person name="Akdeniz Z."/>
        </authorList>
    </citation>
    <scope>NUCLEOTIDE SEQUENCE [LARGE SCALE GENOMIC DNA]</scope>
</reference>